<evidence type="ECO:0000256" key="8">
    <source>
        <dbReference type="ARBA" id="ARBA00022771"/>
    </source>
</evidence>
<feature type="region of interest" description="Disordered" evidence="15">
    <location>
        <begin position="351"/>
        <end position="391"/>
    </location>
</feature>
<dbReference type="InterPro" id="IPR001841">
    <property type="entry name" value="Znf_RING"/>
</dbReference>
<evidence type="ECO:0000256" key="6">
    <source>
        <dbReference type="ARBA" id="ARBA00022692"/>
    </source>
</evidence>
<dbReference type="Gene3D" id="3.30.40.10">
    <property type="entry name" value="Zinc/RING finger domain, C3HC4 (zinc finger)"/>
    <property type="match status" value="1"/>
</dbReference>
<dbReference type="PANTHER" id="PTHR14155:SF546">
    <property type="entry name" value="OS02G0572200 PROTEIN"/>
    <property type="match status" value="1"/>
</dbReference>
<dbReference type="PANTHER" id="PTHR14155">
    <property type="entry name" value="RING FINGER DOMAIN-CONTAINING"/>
    <property type="match status" value="1"/>
</dbReference>
<dbReference type="EMBL" id="BQKI01000009">
    <property type="protein sequence ID" value="GJN02765.1"/>
    <property type="molecule type" value="Genomic_DNA"/>
</dbReference>
<proteinExistence type="inferred from homology"/>
<dbReference type="InterPro" id="IPR053238">
    <property type="entry name" value="RING-H2_zinc_finger"/>
</dbReference>
<keyword evidence="17" id="KW-0732">Signal</keyword>
<evidence type="ECO:0000256" key="9">
    <source>
        <dbReference type="ARBA" id="ARBA00022786"/>
    </source>
</evidence>
<keyword evidence="11 16" id="KW-1133">Transmembrane helix</keyword>
<feature type="compositionally biased region" description="Acidic residues" evidence="15">
    <location>
        <begin position="210"/>
        <end position="221"/>
    </location>
</feature>
<comment type="pathway">
    <text evidence="3">Protein modification; protein ubiquitination.</text>
</comment>
<dbReference type="GO" id="GO:0061630">
    <property type="term" value="F:ubiquitin protein ligase activity"/>
    <property type="evidence" value="ECO:0007669"/>
    <property type="project" value="UniProtKB-EC"/>
</dbReference>
<dbReference type="EC" id="2.3.2.27" evidence="4"/>
<feature type="signal peptide" evidence="17">
    <location>
        <begin position="1"/>
        <end position="23"/>
    </location>
</feature>
<accession>A0AAV5CWZ5</accession>
<dbReference type="Pfam" id="PF13639">
    <property type="entry name" value="zf-RING_2"/>
    <property type="match status" value="1"/>
</dbReference>
<evidence type="ECO:0000256" key="17">
    <source>
        <dbReference type="SAM" id="SignalP"/>
    </source>
</evidence>
<evidence type="ECO:0000256" key="12">
    <source>
        <dbReference type="ARBA" id="ARBA00023136"/>
    </source>
</evidence>
<feature type="domain" description="RING-type" evidence="18">
    <location>
        <begin position="127"/>
        <end position="169"/>
    </location>
</feature>
<keyword evidence="7" id="KW-0479">Metal-binding</keyword>
<feature type="compositionally biased region" description="Basic residues" evidence="15">
    <location>
        <begin position="372"/>
        <end position="382"/>
    </location>
</feature>
<evidence type="ECO:0000256" key="3">
    <source>
        <dbReference type="ARBA" id="ARBA00004906"/>
    </source>
</evidence>
<dbReference type="InterPro" id="IPR013083">
    <property type="entry name" value="Znf_RING/FYVE/PHD"/>
</dbReference>
<reference evidence="19" key="2">
    <citation type="submission" date="2021-12" db="EMBL/GenBank/DDBJ databases">
        <title>Resequencing data analysis of finger millet.</title>
        <authorList>
            <person name="Hatakeyama M."/>
            <person name="Aluri S."/>
            <person name="Balachadran M.T."/>
            <person name="Sivarajan S.R."/>
            <person name="Poveda L."/>
            <person name="Shimizu-Inatsugi R."/>
            <person name="Schlapbach R."/>
            <person name="Sreeman S.M."/>
            <person name="Shimizu K.K."/>
        </authorList>
    </citation>
    <scope>NUCLEOTIDE SEQUENCE</scope>
</reference>
<organism evidence="19 20">
    <name type="scientific">Eleusine coracana subsp. coracana</name>
    <dbReference type="NCBI Taxonomy" id="191504"/>
    <lineage>
        <taxon>Eukaryota</taxon>
        <taxon>Viridiplantae</taxon>
        <taxon>Streptophyta</taxon>
        <taxon>Embryophyta</taxon>
        <taxon>Tracheophyta</taxon>
        <taxon>Spermatophyta</taxon>
        <taxon>Magnoliopsida</taxon>
        <taxon>Liliopsida</taxon>
        <taxon>Poales</taxon>
        <taxon>Poaceae</taxon>
        <taxon>PACMAD clade</taxon>
        <taxon>Chloridoideae</taxon>
        <taxon>Cynodonteae</taxon>
        <taxon>Eleusininae</taxon>
        <taxon>Eleusine</taxon>
    </lineage>
</organism>
<dbReference type="GO" id="GO:0008270">
    <property type="term" value="F:zinc ion binding"/>
    <property type="evidence" value="ECO:0007669"/>
    <property type="project" value="UniProtKB-KW"/>
</dbReference>
<gene>
    <name evidence="19" type="primary">ga20149</name>
    <name evidence="19" type="ORF">PR202_ga20149</name>
</gene>
<keyword evidence="12 16" id="KW-0472">Membrane</keyword>
<keyword evidence="5" id="KW-0808">Transferase</keyword>
<evidence type="ECO:0000256" key="7">
    <source>
        <dbReference type="ARBA" id="ARBA00022723"/>
    </source>
</evidence>
<feature type="chain" id="PRO_5043741712" description="RING-type E3 ubiquitin transferase" evidence="17">
    <location>
        <begin position="24"/>
        <end position="422"/>
    </location>
</feature>
<evidence type="ECO:0000259" key="18">
    <source>
        <dbReference type="PROSITE" id="PS50089"/>
    </source>
</evidence>
<dbReference type="GO" id="GO:0016020">
    <property type="term" value="C:membrane"/>
    <property type="evidence" value="ECO:0007669"/>
    <property type="project" value="UniProtKB-SubCell"/>
</dbReference>
<feature type="transmembrane region" description="Helical" evidence="16">
    <location>
        <begin position="400"/>
        <end position="418"/>
    </location>
</feature>
<dbReference type="CDD" id="cd16454">
    <property type="entry name" value="RING-H2_PA-TM-RING"/>
    <property type="match status" value="1"/>
</dbReference>
<dbReference type="FunFam" id="3.30.40.10:FF:000187">
    <property type="entry name" value="E3 ubiquitin-protein ligase ATL6"/>
    <property type="match status" value="1"/>
</dbReference>
<evidence type="ECO:0000313" key="19">
    <source>
        <dbReference type="EMBL" id="GJN02765.1"/>
    </source>
</evidence>
<keyword evidence="10" id="KW-0862">Zinc</keyword>
<feature type="region of interest" description="Disordered" evidence="15">
    <location>
        <begin position="296"/>
        <end position="328"/>
    </location>
</feature>
<feature type="region of interest" description="Disordered" evidence="15">
    <location>
        <begin position="173"/>
        <end position="225"/>
    </location>
</feature>
<evidence type="ECO:0000256" key="2">
    <source>
        <dbReference type="ARBA" id="ARBA00004167"/>
    </source>
</evidence>
<comment type="catalytic activity">
    <reaction evidence="1">
        <text>S-ubiquitinyl-[E2 ubiquitin-conjugating enzyme]-L-cysteine + [acceptor protein]-L-lysine = [E2 ubiquitin-conjugating enzyme]-L-cysteine + N(6)-ubiquitinyl-[acceptor protein]-L-lysine.</text>
        <dbReference type="EC" id="2.3.2.27"/>
    </reaction>
</comment>
<evidence type="ECO:0000256" key="10">
    <source>
        <dbReference type="ARBA" id="ARBA00022833"/>
    </source>
</evidence>
<name>A0AAV5CWZ5_ELECO</name>
<sequence>MGTQLELLLALCLVASSMSIGDAQSSSPPPAPAPPPPPTPFGRTMSTVITVSISVFFFLLFLCAYINQCRLRDPGAYGAAATGAGAGAGGPSRRGKRGLDPAVVATFPIVRYREIVDHKIGKGVLECAVCLTAFEDADDLRLLPHCSHAFHPECIDPWLQARVTCPLCRANLEKPPPSPPSPEASPRSPEPRHQASPSPPREAVAIPVTDDTDDESDEEDRKEEAVELEMLRSARRAARMPRSHSTGHSLFAAAAAAAEEGDHERFTLRLPVHVREEVLRSRRLRHATSLINLSDMSAEGSSRGGRRLGGGGGGSFGNGGNGVGGGSIHGGRRWREFLTRTVSWARGGGDGSVRKGWDGSTRRGGMPASRAGRARPRRRRRGGRDCSPLPSDDRRRNASLYKLGELCLFFLFLFFFLAKTIV</sequence>
<dbReference type="Proteomes" id="UP001054889">
    <property type="component" value="Unassembled WGS sequence"/>
</dbReference>
<dbReference type="AlphaFoldDB" id="A0AAV5CWZ5"/>
<evidence type="ECO:0000256" key="5">
    <source>
        <dbReference type="ARBA" id="ARBA00022679"/>
    </source>
</evidence>
<dbReference type="SMART" id="SM00184">
    <property type="entry name" value="RING"/>
    <property type="match status" value="1"/>
</dbReference>
<comment type="caution">
    <text evidence="19">The sequence shown here is derived from an EMBL/GenBank/DDBJ whole genome shotgun (WGS) entry which is preliminary data.</text>
</comment>
<evidence type="ECO:0000256" key="4">
    <source>
        <dbReference type="ARBA" id="ARBA00012483"/>
    </source>
</evidence>
<comment type="subcellular location">
    <subcellularLocation>
        <location evidence="2">Membrane</location>
        <topology evidence="2">Single-pass membrane protein</topology>
    </subcellularLocation>
</comment>
<feature type="compositionally biased region" description="Gly residues" evidence="15">
    <location>
        <begin position="307"/>
        <end position="328"/>
    </location>
</feature>
<keyword evidence="6 16" id="KW-0812">Transmembrane</keyword>
<evidence type="ECO:0000256" key="13">
    <source>
        <dbReference type="ARBA" id="ARBA00024209"/>
    </source>
</evidence>
<evidence type="ECO:0000256" key="16">
    <source>
        <dbReference type="SAM" id="Phobius"/>
    </source>
</evidence>
<dbReference type="SUPFAM" id="SSF57850">
    <property type="entry name" value="RING/U-box"/>
    <property type="match status" value="1"/>
</dbReference>
<reference evidence="19" key="1">
    <citation type="journal article" date="2018" name="DNA Res.">
        <title>Multiple hybrid de novo genome assembly of finger millet, an orphan allotetraploid crop.</title>
        <authorList>
            <person name="Hatakeyama M."/>
            <person name="Aluri S."/>
            <person name="Balachadran M.T."/>
            <person name="Sivarajan S.R."/>
            <person name="Patrignani A."/>
            <person name="Gruter S."/>
            <person name="Poveda L."/>
            <person name="Shimizu-Inatsugi R."/>
            <person name="Baeten J."/>
            <person name="Francoijs K.J."/>
            <person name="Nataraja K.N."/>
            <person name="Reddy Y.A.N."/>
            <person name="Phadnis S."/>
            <person name="Ravikumar R.L."/>
            <person name="Schlapbach R."/>
            <person name="Sreeman S.M."/>
            <person name="Shimizu K.K."/>
        </authorList>
    </citation>
    <scope>NUCLEOTIDE SEQUENCE</scope>
</reference>
<keyword evidence="8 14" id="KW-0863">Zinc-finger</keyword>
<keyword evidence="20" id="KW-1185">Reference proteome</keyword>
<feature type="compositionally biased region" description="Basic and acidic residues" evidence="15">
    <location>
        <begin position="352"/>
        <end position="361"/>
    </location>
</feature>
<evidence type="ECO:0000313" key="20">
    <source>
        <dbReference type="Proteomes" id="UP001054889"/>
    </source>
</evidence>
<comment type="similarity">
    <text evidence="13">Belongs to the RING-type zinc finger family. ATL subfamily.</text>
</comment>
<feature type="transmembrane region" description="Helical" evidence="16">
    <location>
        <begin position="47"/>
        <end position="66"/>
    </location>
</feature>
<evidence type="ECO:0000256" key="1">
    <source>
        <dbReference type="ARBA" id="ARBA00000900"/>
    </source>
</evidence>
<evidence type="ECO:0000256" key="11">
    <source>
        <dbReference type="ARBA" id="ARBA00022989"/>
    </source>
</evidence>
<protein>
    <recommendedName>
        <fullName evidence="4">RING-type E3 ubiquitin transferase</fullName>
        <ecNumber evidence="4">2.3.2.27</ecNumber>
    </recommendedName>
</protein>
<evidence type="ECO:0000256" key="14">
    <source>
        <dbReference type="PROSITE-ProRule" id="PRU00175"/>
    </source>
</evidence>
<keyword evidence="9" id="KW-0833">Ubl conjugation pathway</keyword>
<evidence type="ECO:0000256" key="15">
    <source>
        <dbReference type="SAM" id="MobiDB-lite"/>
    </source>
</evidence>
<feature type="compositionally biased region" description="Pro residues" evidence="15">
    <location>
        <begin position="174"/>
        <end position="183"/>
    </location>
</feature>
<dbReference type="PROSITE" id="PS50089">
    <property type="entry name" value="ZF_RING_2"/>
    <property type="match status" value="1"/>
</dbReference>